<evidence type="ECO:0000313" key="8">
    <source>
        <dbReference type="EMBL" id="MDH0968581.1"/>
    </source>
</evidence>
<protein>
    <submittedName>
        <fullName evidence="8">EamA family transporter</fullName>
    </submittedName>
</protein>
<name>A0AA42MSX7_ACIJO</name>
<evidence type="ECO:0000256" key="4">
    <source>
        <dbReference type="ARBA" id="ARBA00022989"/>
    </source>
</evidence>
<evidence type="ECO:0000256" key="1">
    <source>
        <dbReference type="ARBA" id="ARBA00004651"/>
    </source>
</evidence>
<accession>A0AA42MSX7</accession>
<dbReference type="SUPFAM" id="SSF103481">
    <property type="entry name" value="Multidrug resistance efflux transporter EmrE"/>
    <property type="match status" value="1"/>
</dbReference>
<dbReference type="PANTHER" id="PTHR32322:SF18">
    <property type="entry name" value="S-ADENOSYLMETHIONINE_S-ADENOSYLHOMOCYSTEINE TRANSPORTER"/>
    <property type="match status" value="1"/>
</dbReference>
<reference evidence="8" key="1">
    <citation type="submission" date="2022-09" db="EMBL/GenBank/DDBJ databases">
        <title>Intensive care unit water sources are persistently colonized with multi-drug resistant bacteria and are the site of extensive horizontal gene transfer of antibiotic resistance genes.</title>
        <authorList>
            <person name="Diorio-Toth L."/>
        </authorList>
    </citation>
    <scope>NUCLEOTIDE SEQUENCE</scope>
    <source>
        <strain evidence="8">GD03920</strain>
    </source>
</reference>
<feature type="transmembrane region" description="Helical" evidence="6">
    <location>
        <begin position="119"/>
        <end position="137"/>
    </location>
</feature>
<sequence>MMIHKQETALFAAVLSLISVQVGAAFAKMLFPILGAETVALVRLGLSAVFLWIVFQPWKTFRQNSMEWKDLFCYSVILSLMNLLIYKAFSYMSVGIAISIEVLGPLAVAIFVSRNKSDFVWGGLSLIGLILFPLGTADNNFSYIGMLYALGAAICWGLYIIYGTKVAKGGSNTVAIGMMIATLCIVPFGISNVGQAFSTYGVFGLCIVVSLLSSCIPFLLDIFAMKRLSPKIFGVLLSASPIISALAGWFILGENLNLYQMIGVSIIMVSCAGFFYCSYQNTGVAQTCVD</sequence>
<feature type="transmembrane region" description="Helical" evidence="6">
    <location>
        <begin position="143"/>
        <end position="162"/>
    </location>
</feature>
<evidence type="ECO:0000256" key="5">
    <source>
        <dbReference type="ARBA" id="ARBA00023136"/>
    </source>
</evidence>
<evidence type="ECO:0000256" key="3">
    <source>
        <dbReference type="ARBA" id="ARBA00022692"/>
    </source>
</evidence>
<dbReference type="EMBL" id="JAOCBE010000001">
    <property type="protein sequence ID" value="MDH0968581.1"/>
    <property type="molecule type" value="Genomic_DNA"/>
</dbReference>
<dbReference type="RefSeq" id="WP_125279970.1">
    <property type="nucleotide sequence ID" value="NZ_CP079792.1"/>
</dbReference>
<feature type="transmembrane region" description="Helical" evidence="6">
    <location>
        <begin position="71"/>
        <end position="89"/>
    </location>
</feature>
<feature type="transmembrane region" description="Helical" evidence="6">
    <location>
        <begin position="95"/>
        <end position="112"/>
    </location>
</feature>
<dbReference type="Proteomes" id="UP001159915">
    <property type="component" value="Unassembled WGS sequence"/>
</dbReference>
<comment type="caution">
    <text evidence="8">The sequence shown here is derived from an EMBL/GenBank/DDBJ whole genome shotgun (WGS) entry which is preliminary data.</text>
</comment>
<keyword evidence="4 6" id="KW-1133">Transmembrane helix</keyword>
<dbReference type="AlphaFoldDB" id="A0AA42MSX7"/>
<organism evidence="8 9">
    <name type="scientific">Acinetobacter johnsonii</name>
    <dbReference type="NCBI Taxonomy" id="40214"/>
    <lineage>
        <taxon>Bacteria</taxon>
        <taxon>Pseudomonadati</taxon>
        <taxon>Pseudomonadota</taxon>
        <taxon>Gammaproteobacteria</taxon>
        <taxon>Moraxellales</taxon>
        <taxon>Moraxellaceae</taxon>
        <taxon>Acinetobacter</taxon>
    </lineage>
</organism>
<keyword evidence="2" id="KW-1003">Cell membrane</keyword>
<proteinExistence type="predicted"/>
<feature type="transmembrane region" description="Helical" evidence="6">
    <location>
        <begin position="258"/>
        <end position="277"/>
    </location>
</feature>
<evidence type="ECO:0000256" key="6">
    <source>
        <dbReference type="SAM" id="Phobius"/>
    </source>
</evidence>
<evidence type="ECO:0000256" key="2">
    <source>
        <dbReference type="ARBA" id="ARBA00022475"/>
    </source>
</evidence>
<dbReference type="InterPro" id="IPR050638">
    <property type="entry name" value="AA-Vitamin_Transporters"/>
</dbReference>
<dbReference type="Gene3D" id="1.10.3730.20">
    <property type="match status" value="1"/>
</dbReference>
<evidence type="ECO:0000313" key="9">
    <source>
        <dbReference type="Proteomes" id="UP001159915"/>
    </source>
</evidence>
<dbReference type="InterPro" id="IPR000620">
    <property type="entry name" value="EamA_dom"/>
</dbReference>
<gene>
    <name evidence="8" type="ORF">N5C10_04630</name>
</gene>
<keyword evidence="3 6" id="KW-0812">Transmembrane</keyword>
<dbReference type="GO" id="GO:0005886">
    <property type="term" value="C:plasma membrane"/>
    <property type="evidence" value="ECO:0007669"/>
    <property type="project" value="UniProtKB-SubCell"/>
</dbReference>
<evidence type="ECO:0000259" key="7">
    <source>
        <dbReference type="Pfam" id="PF00892"/>
    </source>
</evidence>
<dbReference type="InterPro" id="IPR037185">
    <property type="entry name" value="EmrE-like"/>
</dbReference>
<feature type="transmembrane region" description="Helical" evidence="6">
    <location>
        <begin position="200"/>
        <end position="220"/>
    </location>
</feature>
<comment type="subcellular location">
    <subcellularLocation>
        <location evidence="1">Cell membrane</location>
        <topology evidence="1">Multi-pass membrane protein</topology>
    </subcellularLocation>
</comment>
<feature type="transmembrane region" description="Helical" evidence="6">
    <location>
        <begin position="232"/>
        <end position="252"/>
    </location>
</feature>
<feature type="transmembrane region" description="Helical" evidence="6">
    <location>
        <begin position="174"/>
        <end position="194"/>
    </location>
</feature>
<feature type="transmembrane region" description="Helical" evidence="6">
    <location>
        <begin position="40"/>
        <end position="59"/>
    </location>
</feature>
<feature type="domain" description="EamA" evidence="7">
    <location>
        <begin position="144"/>
        <end position="274"/>
    </location>
</feature>
<keyword evidence="5 6" id="KW-0472">Membrane</keyword>
<dbReference type="Pfam" id="PF00892">
    <property type="entry name" value="EamA"/>
    <property type="match status" value="1"/>
</dbReference>
<dbReference type="PANTHER" id="PTHR32322">
    <property type="entry name" value="INNER MEMBRANE TRANSPORTER"/>
    <property type="match status" value="1"/>
</dbReference>